<keyword evidence="3 4" id="KW-0456">Lyase</keyword>
<gene>
    <name evidence="4" type="primary">mqnA</name>
    <name evidence="5" type="ORF">DXX99_05470</name>
</gene>
<dbReference type="InterPro" id="IPR003773">
    <property type="entry name" value="Menaquinone_biosynth"/>
</dbReference>
<dbReference type="UniPathway" id="UPA00079"/>
<dbReference type="AlphaFoldDB" id="A0A3D8P5Y7"/>
<dbReference type="GO" id="GO:0016836">
    <property type="term" value="F:hydro-lyase activity"/>
    <property type="evidence" value="ECO:0007669"/>
    <property type="project" value="UniProtKB-UniRule"/>
</dbReference>
<comment type="caution">
    <text evidence="5">The sequence shown here is derived from an EMBL/GenBank/DDBJ whole genome shotgun (WGS) entry which is preliminary data.</text>
</comment>
<comment type="function">
    <text evidence="4">Catalyzes the dehydration of chorismate into 3-[(1-carboxyvinyl)oxy]benzoate, a step in the biosynthesis of menaquinone (MK, vitamin K2).</text>
</comment>
<protein>
    <recommendedName>
        <fullName evidence="4">Chorismate dehydratase</fullName>
        <ecNumber evidence="4">4.2.1.151</ecNumber>
    </recommendedName>
    <alternativeName>
        <fullName evidence="4">Menaquinone biosynthetic enzyme MqnA</fullName>
    </alternativeName>
</protein>
<accession>A0A3D8P5Y7</accession>
<comment type="similarity">
    <text evidence="4">Belongs to the MqnA/MqnD family. MqnA subfamily.</text>
</comment>
<dbReference type="PANTHER" id="PTHR37690:SF1">
    <property type="entry name" value="CHORISMATE DEHYDRATASE"/>
    <property type="match status" value="1"/>
</dbReference>
<dbReference type="Proteomes" id="UP000256329">
    <property type="component" value="Unassembled WGS sequence"/>
</dbReference>
<organism evidence="5 6">
    <name type="scientific">Ammonifex thiophilus</name>
    <dbReference type="NCBI Taxonomy" id="444093"/>
    <lineage>
        <taxon>Bacteria</taxon>
        <taxon>Bacillati</taxon>
        <taxon>Bacillota</taxon>
        <taxon>Clostridia</taxon>
        <taxon>Thermoanaerobacterales</taxon>
        <taxon>Thermoanaerobacteraceae</taxon>
        <taxon>Ammonifex</taxon>
    </lineage>
</organism>
<dbReference type="GO" id="GO:0009234">
    <property type="term" value="P:menaquinone biosynthetic process"/>
    <property type="evidence" value="ECO:0007669"/>
    <property type="project" value="UniProtKB-UniRule"/>
</dbReference>
<evidence type="ECO:0000256" key="1">
    <source>
        <dbReference type="ARBA" id="ARBA00004863"/>
    </source>
</evidence>
<dbReference type="Gene3D" id="3.40.190.10">
    <property type="entry name" value="Periplasmic binding protein-like II"/>
    <property type="match status" value="2"/>
</dbReference>
<reference evidence="5 6" key="1">
    <citation type="submission" date="2018-08" db="EMBL/GenBank/DDBJ databases">
        <title>Form III RuBisCO-mediated autotrophy in Thermodesulfobium bacteria.</title>
        <authorList>
            <person name="Toshchakov S.V."/>
            <person name="Kublanov I.V."/>
            <person name="Frolov E."/>
            <person name="Bonch-Osmolovskaya E.A."/>
            <person name="Tourova T.P."/>
            <person name="Chernych N.A."/>
            <person name="Lebedinsky A.V."/>
        </authorList>
    </citation>
    <scope>NUCLEOTIDE SEQUENCE [LARGE SCALE GENOMIC DNA]</scope>
    <source>
        <strain evidence="5 6">SR</strain>
    </source>
</reference>
<dbReference type="InterPro" id="IPR030868">
    <property type="entry name" value="MqnA"/>
</dbReference>
<dbReference type="OrthoDB" id="9810112at2"/>
<dbReference type="PANTHER" id="PTHR37690">
    <property type="entry name" value="CHORISMATE DEHYDRATASE"/>
    <property type="match status" value="1"/>
</dbReference>
<dbReference type="CDD" id="cd13634">
    <property type="entry name" value="PBP2_Sco4506"/>
    <property type="match status" value="1"/>
</dbReference>
<evidence type="ECO:0000313" key="6">
    <source>
        <dbReference type="Proteomes" id="UP000256329"/>
    </source>
</evidence>
<evidence type="ECO:0000256" key="3">
    <source>
        <dbReference type="ARBA" id="ARBA00023239"/>
    </source>
</evidence>
<keyword evidence="2 4" id="KW-0474">Menaquinone biosynthesis</keyword>
<evidence type="ECO:0000256" key="4">
    <source>
        <dbReference type="HAMAP-Rule" id="MF_00995"/>
    </source>
</evidence>
<proteinExistence type="inferred from homology"/>
<evidence type="ECO:0000256" key="2">
    <source>
        <dbReference type="ARBA" id="ARBA00022428"/>
    </source>
</evidence>
<keyword evidence="6" id="KW-1185">Reference proteome</keyword>
<evidence type="ECO:0000313" key="5">
    <source>
        <dbReference type="EMBL" id="RDV83436.1"/>
    </source>
</evidence>
<dbReference type="EMBL" id="QSLN01000005">
    <property type="protein sequence ID" value="RDV83436.1"/>
    <property type="molecule type" value="Genomic_DNA"/>
</dbReference>
<dbReference type="Pfam" id="PF02621">
    <property type="entry name" value="VitK2_biosynth"/>
    <property type="match status" value="1"/>
</dbReference>
<dbReference type="RefSeq" id="WP_115792496.1">
    <property type="nucleotide sequence ID" value="NZ_QSLN01000005.1"/>
</dbReference>
<dbReference type="HAMAP" id="MF_00995">
    <property type="entry name" value="MqnA"/>
    <property type="match status" value="1"/>
</dbReference>
<dbReference type="SUPFAM" id="SSF53850">
    <property type="entry name" value="Periplasmic binding protein-like II"/>
    <property type="match status" value="1"/>
</dbReference>
<name>A0A3D8P5Y7_9THEO</name>
<sequence length="285" mass="32122">MLRLGWVDYLNCLPIYYPLERGEIKPPFPLELVKGVPTELNRLYLAGELQATPLSSIEYARQPEVSYILPGPVIAADGRVGSILLFSRLPVTELEGAKVALTSASATSVALLKILLTFYYHVEPEYWVCPPVLEDMLQAAEAALLIGDDALRAHEEVKCKGEKLYVLDLGGAWKEFTGEKMVFALFTVRADFAERDPERTTSLARLLLEAKDWGLRHLQKVKEAAQASTGLSPEVIEDYFTLLRYEWDEACRRSLLLFYDYAYKLGLVEERVKSLRVWGEGFGTP</sequence>
<dbReference type="EC" id="4.2.1.151" evidence="4"/>
<comment type="catalytic activity">
    <reaction evidence="4">
        <text>chorismate = 3-[(1-carboxyvinyl)-oxy]benzoate + H2O</text>
        <dbReference type="Rhea" id="RHEA:40051"/>
        <dbReference type="ChEBI" id="CHEBI:15377"/>
        <dbReference type="ChEBI" id="CHEBI:29748"/>
        <dbReference type="ChEBI" id="CHEBI:76981"/>
        <dbReference type="EC" id="4.2.1.151"/>
    </reaction>
</comment>
<comment type="pathway">
    <text evidence="1 4">Quinol/quinone metabolism; menaquinone biosynthesis.</text>
</comment>